<dbReference type="Proteomes" id="UP000008722">
    <property type="component" value="Chromosome"/>
</dbReference>
<dbReference type="AlphaFoldDB" id="E4U8F7"/>
<dbReference type="KEGG" id="opr:Ocepr_1180"/>
<name>E4U8F7_OCEP5</name>
<sequence precursor="true">MGWILGTARYSLSLVAFTLSFVRASGQQVHSIYPATIEAPRAVIEDTLPPTGGTIALPDNEIIVEVHKGTFNEPTKVRVEEVLPEDAPGPITEGVTVINGVKISLPGYDYSQPCAGNFKHMPITVYFKAKGFVEEPSLSGDYYTAVCFWDDFEGRGTFGVLSWGCTYGAEWSVYELEDGRYYVGGVFVVPERGEFLYLVQYPKDLSRQNCEAIGGEFTGDDGVPDCSFGYQSPYWAQESMGAWIRAKDAQ</sequence>
<evidence type="ECO:0000313" key="1">
    <source>
        <dbReference type="EMBL" id="ADR36637.1"/>
    </source>
</evidence>
<organism evidence="1 2">
    <name type="scientific">Oceanithermus profundus (strain DSM 14977 / NBRC 100410 / VKM B-2274 / 506)</name>
    <dbReference type="NCBI Taxonomy" id="670487"/>
    <lineage>
        <taxon>Bacteria</taxon>
        <taxon>Thermotogati</taxon>
        <taxon>Deinococcota</taxon>
        <taxon>Deinococci</taxon>
        <taxon>Thermales</taxon>
        <taxon>Thermaceae</taxon>
        <taxon>Oceanithermus</taxon>
    </lineage>
</organism>
<dbReference type="STRING" id="670487.Ocepr_1180"/>
<reference evidence="1 2" key="2">
    <citation type="journal article" date="2011" name="Stand. Genomic Sci.">
        <title>Complete genome sequence of Oceanithermus profundus type strain (506).</title>
        <authorList>
            <person name="Pati A."/>
            <person name="Zhang X."/>
            <person name="Lapidus A."/>
            <person name="Nolan M."/>
            <person name="Lucas S."/>
            <person name="Del Rio T.G."/>
            <person name="Tice H."/>
            <person name="Cheng J.F."/>
            <person name="Tapia R."/>
            <person name="Han C."/>
            <person name="Goodwin L."/>
            <person name="Pitluck S."/>
            <person name="Liolios K."/>
            <person name="Pagani I."/>
            <person name="Ivanova N."/>
            <person name="Mavromatis K."/>
            <person name="Chen A."/>
            <person name="Palaniappan K."/>
            <person name="Hauser L."/>
            <person name="Jeffries C.D."/>
            <person name="Brambilla E.M."/>
            <person name="Rohl A."/>
            <person name="Mwirichia R."/>
            <person name="Rohde M."/>
            <person name="Tindall B.J."/>
            <person name="Sikorski J."/>
            <person name="Wirth R."/>
            <person name="Goker M."/>
            <person name="Woyke T."/>
            <person name="Detter J.C."/>
            <person name="Bristow J."/>
            <person name="Eisen J.A."/>
            <person name="Markowitz V."/>
            <person name="Hugenholtz P."/>
            <person name="Kyrpides N.C."/>
            <person name="Klenk H.P."/>
            <person name="Land M."/>
        </authorList>
    </citation>
    <scope>NUCLEOTIDE SEQUENCE [LARGE SCALE GENOMIC DNA]</scope>
    <source>
        <strain evidence="2">DSM 14977 / NBRC 100410 / VKM B-2274 / 506</strain>
    </source>
</reference>
<dbReference type="HOGENOM" id="CLU_1119283_0_0_0"/>
<accession>E4U8F7</accession>
<dbReference type="EMBL" id="CP002361">
    <property type="protein sequence ID" value="ADR36637.1"/>
    <property type="molecule type" value="Genomic_DNA"/>
</dbReference>
<evidence type="ECO:0000313" key="2">
    <source>
        <dbReference type="Proteomes" id="UP000008722"/>
    </source>
</evidence>
<protein>
    <submittedName>
        <fullName evidence="1">Uncharacterized protein</fullName>
    </submittedName>
</protein>
<proteinExistence type="predicted"/>
<reference evidence="2" key="1">
    <citation type="submission" date="2010-11" db="EMBL/GenBank/DDBJ databases">
        <title>The complete sequence of chromosome of Oceanithermus profundus DSM 14977.</title>
        <authorList>
            <consortium name="US DOE Joint Genome Institute (JGI-PGF)"/>
            <person name="Lucas S."/>
            <person name="Copeland A."/>
            <person name="Lapidus A."/>
            <person name="Bruce D."/>
            <person name="Goodwin L."/>
            <person name="Pitluck S."/>
            <person name="Kyrpides N."/>
            <person name="Mavromatis K."/>
            <person name="Pagani I."/>
            <person name="Ivanova N."/>
            <person name="Zhang X."/>
            <person name="Brettin T."/>
            <person name="Detter J.C."/>
            <person name="Tapia R."/>
            <person name="Han C."/>
            <person name="Land M."/>
            <person name="Hauser L."/>
            <person name="Markowitz V."/>
            <person name="Cheng J.-F."/>
            <person name="Hugenholtz P."/>
            <person name="Woyke T."/>
            <person name="Wu D."/>
            <person name="Tindall B."/>
            <person name="Faehnrich R."/>
            <person name="Brambilla E."/>
            <person name="Klenk H.-P."/>
            <person name="Eisen J.A."/>
        </authorList>
    </citation>
    <scope>NUCLEOTIDE SEQUENCE [LARGE SCALE GENOMIC DNA]</scope>
    <source>
        <strain evidence="2">DSM 14977 / NBRC 100410 / VKM B-2274 / 506</strain>
    </source>
</reference>
<gene>
    <name evidence="1" type="ordered locus">Ocepr_1180</name>
</gene>
<keyword evidence="2" id="KW-1185">Reference proteome</keyword>